<feature type="binding site" evidence="9">
    <location>
        <position position="150"/>
    </location>
    <ligand>
        <name>4-amino-2-methyl-5-(diphosphooxymethyl)pyrimidine</name>
        <dbReference type="ChEBI" id="CHEBI:57841"/>
    </ligand>
</feature>
<feature type="domain" description="Thiamine phosphate synthase/TenI" evidence="12">
    <location>
        <begin position="19"/>
        <end position="199"/>
    </location>
</feature>
<evidence type="ECO:0000256" key="7">
    <source>
        <dbReference type="ARBA" id="ARBA00047851"/>
    </source>
</evidence>
<feature type="binding site" evidence="9">
    <location>
        <position position="83"/>
    </location>
    <ligand>
        <name>Mg(2+)</name>
        <dbReference type="ChEBI" id="CHEBI:18420"/>
    </ligand>
</feature>
<evidence type="ECO:0000256" key="4">
    <source>
        <dbReference type="ARBA" id="ARBA00022842"/>
    </source>
</evidence>
<dbReference type="PANTHER" id="PTHR20857">
    <property type="entry name" value="THIAMINE-PHOSPHATE PYROPHOSPHORYLASE"/>
    <property type="match status" value="1"/>
</dbReference>
<keyword evidence="14" id="KW-1185">Reference proteome</keyword>
<dbReference type="NCBIfam" id="TIGR00693">
    <property type="entry name" value="thiE"/>
    <property type="match status" value="1"/>
</dbReference>
<accession>A0AA41ZGW7</accession>
<proteinExistence type="inferred from homology"/>
<dbReference type="GO" id="GO:0000287">
    <property type="term" value="F:magnesium ion binding"/>
    <property type="evidence" value="ECO:0007669"/>
    <property type="project" value="UniProtKB-UniRule"/>
</dbReference>
<comment type="function">
    <text evidence="9">Condenses 4-methyl-5-(beta-hydroxyethyl)thiazole monophosphate (THZ-P) and 2-methyl-4-amino-5-hydroxymethyl pyrimidine pyrophosphate (HMP-PP) to form thiamine monophosphate (TMP).</text>
</comment>
<dbReference type="Pfam" id="PF02581">
    <property type="entry name" value="TMP-TENI"/>
    <property type="match status" value="1"/>
</dbReference>
<feature type="binding site" evidence="9">
    <location>
        <begin position="50"/>
        <end position="54"/>
    </location>
    <ligand>
        <name>4-amino-2-methyl-5-(diphosphooxymethyl)pyrimidine</name>
        <dbReference type="ChEBI" id="CHEBI:57841"/>
    </ligand>
</feature>
<dbReference type="EMBL" id="JAPIVE010000002">
    <property type="protein sequence ID" value="MCX2523934.1"/>
    <property type="molecule type" value="Genomic_DNA"/>
</dbReference>
<dbReference type="HAMAP" id="MF_00097">
    <property type="entry name" value="TMP_synthase"/>
    <property type="match status" value="1"/>
</dbReference>
<evidence type="ECO:0000259" key="12">
    <source>
        <dbReference type="Pfam" id="PF02581"/>
    </source>
</evidence>
<sequence>MTAAFTDARDSAKAWQSGLYVITDADLLADEDTFMSAIRAVLREGVALLQYRNKSTDDAFRYRQAHWLAEQCQASNTPLIINDDVMLASAVGAGVHVGTDDADVAWARSMLGTDAIIGATCHGDLALARKALDNGASYVAFGRFYPSRTKPGAVAAPLSVLSEARQLGCPVAAIGGIDSDTAPEVAAAGADLIAVVGAVFRYPDPGQRVRQLKAGLPLAIFR</sequence>
<dbReference type="EC" id="2.5.1.3" evidence="9"/>
<evidence type="ECO:0000256" key="3">
    <source>
        <dbReference type="ARBA" id="ARBA00022723"/>
    </source>
</evidence>
<keyword evidence="2 9" id="KW-0808">Transferase</keyword>
<dbReference type="InterPro" id="IPR034291">
    <property type="entry name" value="TMP_synthase"/>
</dbReference>
<dbReference type="InterPro" id="IPR022998">
    <property type="entry name" value="ThiamineP_synth_TenI"/>
</dbReference>
<comment type="cofactor">
    <cofactor evidence="9">
        <name>Mg(2+)</name>
        <dbReference type="ChEBI" id="CHEBI:18420"/>
    </cofactor>
    <text evidence="9">Binds 1 Mg(2+) ion per subunit.</text>
</comment>
<comment type="similarity">
    <text evidence="9 10">Belongs to the thiamine-phosphate synthase family.</text>
</comment>
<dbReference type="SUPFAM" id="SSF51391">
    <property type="entry name" value="Thiamin phosphate synthase"/>
    <property type="match status" value="1"/>
</dbReference>
<comment type="catalytic activity">
    <reaction evidence="7 9 10">
        <text>2-(2-carboxy-4-methylthiazol-5-yl)ethyl phosphate + 4-amino-2-methyl-5-(diphosphooxymethyl)pyrimidine + 2 H(+) = thiamine phosphate + CO2 + diphosphate</text>
        <dbReference type="Rhea" id="RHEA:47848"/>
        <dbReference type="ChEBI" id="CHEBI:15378"/>
        <dbReference type="ChEBI" id="CHEBI:16526"/>
        <dbReference type="ChEBI" id="CHEBI:33019"/>
        <dbReference type="ChEBI" id="CHEBI:37575"/>
        <dbReference type="ChEBI" id="CHEBI:57841"/>
        <dbReference type="ChEBI" id="CHEBI:62890"/>
        <dbReference type="EC" id="2.5.1.3"/>
    </reaction>
</comment>
<dbReference type="Proteomes" id="UP001165678">
    <property type="component" value="Unassembled WGS sequence"/>
</dbReference>
<comment type="caution">
    <text evidence="13">The sequence shown here is derived from an EMBL/GenBank/DDBJ whole genome shotgun (WGS) entry which is preliminary data.</text>
</comment>
<dbReference type="Gene3D" id="3.20.20.70">
    <property type="entry name" value="Aldolase class I"/>
    <property type="match status" value="1"/>
</dbReference>
<comment type="catalytic activity">
    <reaction evidence="8 9 10">
        <text>2-[(2R,5Z)-2-carboxy-4-methylthiazol-5(2H)-ylidene]ethyl phosphate + 4-amino-2-methyl-5-(diphosphooxymethyl)pyrimidine + 2 H(+) = thiamine phosphate + CO2 + diphosphate</text>
        <dbReference type="Rhea" id="RHEA:47844"/>
        <dbReference type="ChEBI" id="CHEBI:15378"/>
        <dbReference type="ChEBI" id="CHEBI:16526"/>
        <dbReference type="ChEBI" id="CHEBI:33019"/>
        <dbReference type="ChEBI" id="CHEBI:37575"/>
        <dbReference type="ChEBI" id="CHEBI:57841"/>
        <dbReference type="ChEBI" id="CHEBI:62899"/>
        <dbReference type="EC" id="2.5.1.3"/>
    </reaction>
</comment>
<name>A0AA41ZGW7_9GAMM</name>
<keyword evidence="3 9" id="KW-0479">Metal-binding</keyword>
<evidence type="ECO:0000313" key="13">
    <source>
        <dbReference type="EMBL" id="MCX2523934.1"/>
    </source>
</evidence>
<evidence type="ECO:0000256" key="10">
    <source>
        <dbReference type="RuleBase" id="RU003826"/>
    </source>
</evidence>
<feature type="binding site" evidence="9">
    <location>
        <position position="176"/>
    </location>
    <ligand>
        <name>2-[(2R,5Z)-2-carboxy-4-methylthiazol-5(2H)-ylidene]ethyl phosphate</name>
        <dbReference type="ChEBI" id="CHEBI:62899"/>
    </ligand>
</feature>
<evidence type="ECO:0000256" key="5">
    <source>
        <dbReference type="ARBA" id="ARBA00022977"/>
    </source>
</evidence>
<feature type="binding site" evidence="9">
    <location>
        <position position="101"/>
    </location>
    <ligand>
        <name>Mg(2+)</name>
        <dbReference type="ChEBI" id="CHEBI:18420"/>
    </ligand>
</feature>
<evidence type="ECO:0000256" key="11">
    <source>
        <dbReference type="RuleBase" id="RU004253"/>
    </source>
</evidence>
<dbReference type="GO" id="GO:0005737">
    <property type="term" value="C:cytoplasm"/>
    <property type="evidence" value="ECO:0007669"/>
    <property type="project" value="TreeGrafter"/>
</dbReference>
<comment type="catalytic activity">
    <reaction evidence="6 9 10">
        <text>4-methyl-5-(2-phosphooxyethyl)-thiazole + 4-amino-2-methyl-5-(diphosphooxymethyl)pyrimidine + H(+) = thiamine phosphate + diphosphate</text>
        <dbReference type="Rhea" id="RHEA:22328"/>
        <dbReference type="ChEBI" id="CHEBI:15378"/>
        <dbReference type="ChEBI" id="CHEBI:33019"/>
        <dbReference type="ChEBI" id="CHEBI:37575"/>
        <dbReference type="ChEBI" id="CHEBI:57841"/>
        <dbReference type="ChEBI" id="CHEBI:58296"/>
        <dbReference type="EC" id="2.5.1.3"/>
    </reaction>
</comment>
<feature type="binding site" evidence="9">
    <location>
        <position position="120"/>
    </location>
    <ligand>
        <name>4-amino-2-methyl-5-(diphosphooxymethyl)pyrimidine</name>
        <dbReference type="ChEBI" id="CHEBI:57841"/>
    </ligand>
</feature>
<feature type="binding site" evidence="9">
    <location>
        <position position="82"/>
    </location>
    <ligand>
        <name>4-amino-2-methyl-5-(diphosphooxymethyl)pyrimidine</name>
        <dbReference type="ChEBI" id="CHEBI:57841"/>
    </ligand>
</feature>
<evidence type="ECO:0000256" key="9">
    <source>
        <dbReference type="HAMAP-Rule" id="MF_00097"/>
    </source>
</evidence>
<evidence type="ECO:0000256" key="6">
    <source>
        <dbReference type="ARBA" id="ARBA00047334"/>
    </source>
</evidence>
<evidence type="ECO:0000256" key="8">
    <source>
        <dbReference type="ARBA" id="ARBA00047883"/>
    </source>
</evidence>
<reference evidence="13" key="1">
    <citation type="submission" date="2022-11" db="EMBL/GenBank/DDBJ databases">
        <title>Larsenimonas rhizosphaerae sp. nov., isolated from a tidal mudflat.</title>
        <authorList>
            <person name="Lee S.D."/>
            <person name="Kim I.S."/>
        </authorList>
    </citation>
    <scope>NUCLEOTIDE SEQUENCE</scope>
    <source>
        <strain evidence="13">GH2-1</strain>
    </source>
</reference>
<dbReference type="GO" id="GO:0004789">
    <property type="term" value="F:thiamine-phosphate diphosphorylase activity"/>
    <property type="evidence" value="ECO:0007669"/>
    <property type="project" value="UniProtKB-UniRule"/>
</dbReference>
<gene>
    <name evidence="9 13" type="primary">thiE</name>
    <name evidence="13" type="ORF">OQ287_06765</name>
</gene>
<dbReference type="RefSeq" id="WP_265895939.1">
    <property type="nucleotide sequence ID" value="NZ_JAPIVE010000002.1"/>
</dbReference>
<protein>
    <recommendedName>
        <fullName evidence="9">Thiamine-phosphate synthase</fullName>
        <shortName evidence="9">TP synthase</shortName>
        <shortName evidence="9">TPS</shortName>
        <ecNumber evidence="9">2.5.1.3</ecNumber>
    </recommendedName>
    <alternativeName>
        <fullName evidence="9">Thiamine-phosphate pyrophosphorylase</fullName>
        <shortName evidence="9">TMP pyrophosphorylase</shortName>
        <shortName evidence="9">TMP-PPase</shortName>
    </alternativeName>
</protein>
<dbReference type="AlphaFoldDB" id="A0AA41ZGW7"/>
<organism evidence="13 14">
    <name type="scientific">Larsenimonas rhizosphaerae</name>
    <dbReference type="NCBI Taxonomy" id="2944682"/>
    <lineage>
        <taxon>Bacteria</taxon>
        <taxon>Pseudomonadati</taxon>
        <taxon>Pseudomonadota</taxon>
        <taxon>Gammaproteobacteria</taxon>
        <taxon>Oceanospirillales</taxon>
        <taxon>Halomonadaceae</taxon>
        <taxon>Larsenimonas</taxon>
    </lineage>
</organism>
<dbReference type="InterPro" id="IPR013785">
    <property type="entry name" value="Aldolase_TIM"/>
</dbReference>
<evidence type="ECO:0000256" key="2">
    <source>
        <dbReference type="ARBA" id="ARBA00022679"/>
    </source>
</evidence>
<evidence type="ECO:0000256" key="1">
    <source>
        <dbReference type="ARBA" id="ARBA00005165"/>
    </source>
</evidence>
<keyword evidence="5 9" id="KW-0784">Thiamine biosynthesis</keyword>
<comment type="caution">
    <text evidence="9">Lacks conserved residue(s) required for the propagation of feature annotation.</text>
</comment>
<dbReference type="GO" id="GO:0009229">
    <property type="term" value="P:thiamine diphosphate biosynthetic process"/>
    <property type="evidence" value="ECO:0007669"/>
    <property type="project" value="UniProtKB-UniRule"/>
</dbReference>
<dbReference type="CDD" id="cd00564">
    <property type="entry name" value="TMP_TenI"/>
    <property type="match status" value="1"/>
</dbReference>
<dbReference type="InterPro" id="IPR036206">
    <property type="entry name" value="ThiamineP_synth_sf"/>
</dbReference>
<feature type="binding site" evidence="9">
    <location>
        <begin position="147"/>
        <end position="149"/>
    </location>
    <ligand>
        <name>2-[(2R,5Z)-2-carboxy-4-methylthiazol-5(2H)-ylidene]ethyl phosphate</name>
        <dbReference type="ChEBI" id="CHEBI:62899"/>
    </ligand>
</feature>
<keyword evidence="4 9" id="KW-0460">Magnesium</keyword>
<comment type="pathway">
    <text evidence="1 9 11">Cofactor biosynthesis; thiamine diphosphate biosynthesis; thiamine phosphate from 4-amino-2-methyl-5-diphosphomethylpyrimidine and 4-methyl-5-(2-phosphoethyl)-thiazole: step 1/1.</text>
</comment>
<dbReference type="GO" id="GO:0009228">
    <property type="term" value="P:thiamine biosynthetic process"/>
    <property type="evidence" value="ECO:0007669"/>
    <property type="project" value="UniProtKB-KW"/>
</dbReference>
<dbReference type="PANTHER" id="PTHR20857:SF15">
    <property type="entry name" value="THIAMINE-PHOSPHATE SYNTHASE"/>
    <property type="match status" value="1"/>
</dbReference>
<evidence type="ECO:0000313" key="14">
    <source>
        <dbReference type="Proteomes" id="UP001165678"/>
    </source>
</evidence>